<dbReference type="Proteomes" id="UP000294919">
    <property type="component" value="Unassembled WGS sequence"/>
</dbReference>
<keyword evidence="1" id="KW-0472">Membrane</keyword>
<evidence type="ECO:0000313" key="3">
    <source>
        <dbReference type="Proteomes" id="UP000294919"/>
    </source>
</evidence>
<evidence type="ECO:0000313" key="2">
    <source>
        <dbReference type="EMBL" id="TCO79160.1"/>
    </source>
</evidence>
<keyword evidence="3" id="KW-1185">Reference proteome</keyword>
<name>A0A4V2SCF8_9FIRM</name>
<feature type="transmembrane region" description="Helical" evidence="1">
    <location>
        <begin position="38"/>
        <end position="59"/>
    </location>
</feature>
<evidence type="ECO:0000256" key="1">
    <source>
        <dbReference type="SAM" id="Phobius"/>
    </source>
</evidence>
<dbReference type="AlphaFoldDB" id="A0A4V2SCF8"/>
<sequence>MLPIFSQQFIVGVFLNCIAIYMVKYIDSIIQRILENKILNQILITINVLTLIAAILLIANTNIY</sequence>
<gene>
    <name evidence="2" type="ORF">EV214_103212</name>
</gene>
<reference evidence="2 3" key="1">
    <citation type="submission" date="2019-03" db="EMBL/GenBank/DDBJ databases">
        <title>Genomic Encyclopedia of Type Strains, Phase IV (KMG-IV): sequencing the most valuable type-strain genomes for metagenomic binning, comparative biology and taxonomic classification.</title>
        <authorList>
            <person name="Goeker M."/>
        </authorList>
    </citation>
    <scope>NUCLEOTIDE SEQUENCE [LARGE SCALE GENOMIC DNA]</scope>
    <source>
        <strain evidence="2 3">DSM 102940</strain>
    </source>
</reference>
<dbReference type="OrthoDB" id="9989672at2"/>
<keyword evidence="1" id="KW-0812">Transmembrane</keyword>
<dbReference type="EMBL" id="SLWV01000003">
    <property type="protein sequence ID" value="TCO79160.1"/>
    <property type="molecule type" value="Genomic_DNA"/>
</dbReference>
<keyword evidence="1" id="KW-1133">Transmembrane helix</keyword>
<comment type="caution">
    <text evidence="2">The sequence shown here is derived from an EMBL/GenBank/DDBJ whole genome shotgun (WGS) entry which is preliminary data.</text>
</comment>
<proteinExistence type="predicted"/>
<protein>
    <submittedName>
        <fullName evidence="2">Uncharacterized protein</fullName>
    </submittedName>
</protein>
<accession>A0A4V2SCF8</accession>
<dbReference type="RefSeq" id="WP_132242915.1">
    <property type="nucleotide sequence ID" value="NZ_SLWV01000003.1"/>
</dbReference>
<feature type="transmembrane region" description="Helical" evidence="1">
    <location>
        <begin position="6"/>
        <end position="26"/>
    </location>
</feature>
<organism evidence="2 3">
    <name type="scientific">Marinisporobacter balticus</name>
    <dbReference type="NCBI Taxonomy" id="2018667"/>
    <lineage>
        <taxon>Bacteria</taxon>
        <taxon>Bacillati</taxon>
        <taxon>Bacillota</taxon>
        <taxon>Clostridia</taxon>
        <taxon>Peptostreptococcales</taxon>
        <taxon>Thermotaleaceae</taxon>
        <taxon>Marinisporobacter</taxon>
    </lineage>
</organism>